<dbReference type="Gene3D" id="3.30.1360.170">
    <property type="match status" value="1"/>
</dbReference>
<sequence>MPSIKDFFSWEDFKETFPLTAIGARVCYSKKSLEELLKEPKVSSPRERAEFLSKLANWKHYSVFAHSFAYKKVGREKAIYLGAKYFKTYWDERKPDYIGVSLRHYLEELTPDEQKEVFENLSQLDVQVKPLAQEGNVTLLGGTYKGFGYFVFYIDGISRVATHQLVRHTTLNFSQRSQRYATEKDNYSIVPPSYDERAKDLFESWDKLANNLYRVLTEDLKIPKEDARFILPHGRRSSIVVSAPTSWLLDFLKKRTERSAQWEIRNTAQTMLKLLKPHLRKIEFPLSF</sequence>
<keyword evidence="2" id="KW-0808">Transferase</keyword>
<reference evidence="2" key="1">
    <citation type="journal article" date="2020" name="ISME J.">
        <title>Gammaproteobacteria mediating utilization of methyl-, sulfur- and petroleum organic compounds in deep ocean hydrothermal plumes.</title>
        <authorList>
            <person name="Zhou Z."/>
            <person name="Liu Y."/>
            <person name="Pan J."/>
            <person name="Cron B.R."/>
            <person name="Toner B.M."/>
            <person name="Anantharaman K."/>
            <person name="Breier J.A."/>
            <person name="Dick G.J."/>
            <person name="Li M."/>
        </authorList>
    </citation>
    <scope>NUCLEOTIDE SEQUENCE</scope>
    <source>
        <strain evidence="2">SZUA-1501</strain>
    </source>
</reference>
<dbReference type="GO" id="GO:0050797">
    <property type="term" value="F:thymidylate synthase (FAD) activity"/>
    <property type="evidence" value="ECO:0007669"/>
    <property type="project" value="UniProtKB-UniRule"/>
</dbReference>
<protein>
    <recommendedName>
        <fullName evidence="1">FAD-dependent thymidylate synthase</fullName>
        <ecNumber evidence="1">2.1.1.148</ecNumber>
    </recommendedName>
</protein>
<dbReference type="SUPFAM" id="SSF69796">
    <property type="entry name" value="Thymidylate synthase-complementing protein Thy1"/>
    <property type="match status" value="1"/>
</dbReference>
<dbReference type="NCBIfam" id="TIGR02170">
    <property type="entry name" value="thyX"/>
    <property type="match status" value="1"/>
</dbReference>
<evidence type="ECO:0000256" key="1">
    <source>
        <dbReference type="NCBIfam" id="TIGR02170"/>
    </source>
</evidence>
<dbReference type="CDD" id="cd20175">
    <property type="entry name" value="ThyX"/>
    <property type="match status" value="1"/>
</dbReference>
<comment type="caution">
    <text evidence="2">The sequence shown here is derived from an EMBL/GenBank/DDBJ whole genome shotgun (WGS) entry which is preliminary data.</text>
</comment>
<dbReference type="GO" id="GO:0004799">
    <property type="term" value="F:thymidylate synthase activity"/>
    <property type="evidence" value="ECO:0007669"/>
    <property type="project" value="TreeGrafter"/>
</dbReference>
<dbReference type="Pfam" id="PF02511">
    <property type="entry name" value="Thy1"/>
    <property type="match status" value="1"/>
</dbReference>
<dbReference type="PROSITE" id="PS51331">
    <property type="entry name" value="THYX"/>
    <property type="match status" value="1"/>
</dbReference>
<gene>
    <name evidence="2" type="primary">thyX</name>
    <name evidence="2" type="ORF">EYH37_02215</name>
</gene>
<organism evidence="2 3">
    <name type="scientific">Aquifex aeolicus</name>
    <dbReference type="NCBI Taxonomy" id="63363"/>
    <lineage>
        <taxon>Bacteria</taxon>
        <taxon>Pseudomonadati</taxon>
        <taxon>Aquificota</taxon>
        <taxon>Aquificia</taxon>
        <taxon>Aquificales</taxon>
        <taxon>Aquificaceae</taxon>
        <taxon>Aquifex</taxon>
    </lineage>
</organism>
<dbReference type="InterPro" id="IPR036098">
    <property type="entry name" value="Thymidylate_synthase_ThyX_sf"/>
</dbReference>
<dbReference type="AlphaFoldDB" id="A0A9D1CFI1"/>
<proteinExistence type="predicted"/>
<dbReference type="InterPro" id="IPR003669">
    <property type="entry name" value="Thymidylate_synthase_ThyX"/>
</dbReference>
<evidence type="ECO:0000313" key="3">
    <source>
        <dbReference type="Proteomes" id="UP000606463"/>
    </source>
</evidence>
<dbReference type="GO" id="GO:0006231">
    <property type="term" value="P:dTMP biosynthetic process"/>
    <property type="evidence" value="ECO:0007669"/>
    <property type="project" value="UniProtKB-UniRule"/>
</dbReference>
<dbReference type="EC" id="2.1.1.148" evidence="1"/>
<dbReference type="GO" id="GO:0070402">
    <property type="term" value="F:NADPH binding"/>
    <property type="evidence" value="ECO:0007669"/>
    <property type="project" value="TreeGrafter"/>
</dbReference>
<accession>A0A9D1CFI1</accession>
<evidence type="ECO:0000313" key="2">
    <source>
        <dbReference type="EMBL" id="HIP98167.1"/>
    </source>
</evidence>
<keyword evidence="2" id="KW-0489">Methyltransferase</keyword>
<name>A0A9D1CFI1_AQUAO</name>
<dbReference type="GO" id="GO:0050660">
    <property type="term" value="F:flavin adenine dinucleotide binding"/>
    <property type="evidence" value="ECO:0007669"/>
    <property type="project" value="UniProtKB-UniRule"/>
</dbReference>
<dbReference type="EMBL" id="DQVE01000022">
    <property type="protein sequence ID" value="HIP98167.1"/>
    <property type="molecule type" value="Genomic_DNA"/>
</dbReference>
<dbReference type="GO" id="GO:0032259">
    <property type="term" value="P:methylation"/>
    <property type="evidence" value="ECO:0007669"/>
    <property type="project" value="UniProtKB-KW"/>
</dbReference>
<dbReference type="Proteomes" id="UP000606463">
    <property type="component" value="Unassembled WGS sequence"/>
</dbReference>
<dbReference type="PANTHER" id="PTHR34934">
    <property type="entry name" value="FLAVIN-DEPENDENT THYMIDYLATE SYNTHASE"/>
    <property type="match status" value="1"/>
</dbReference>
<dbReference type="PANTHER" id="PTHR34934:SF1">
    <property type="entry name" value="FLAVIN-DEPENDENT THYMIDYLATE SYNTHASE"/>
    <property type="match status" value="1"/>
</dbReference>